<dbReference type="GO" id="GO:0016989">
    <property type="term" value="F:sigma factor antagonist activity"/>
    <property type="evidence" value="ECO:0007669"/>
    <property type="project" value="TreeGrafter"/>
</dbReference>
<sequence>MSDQEWQELKTLATEENHEVFTSVLEAQLHQTTEKLAEDEVSWEFEIRQIVAVDQVSRKVASIPRIAYLRRWWVAASVVLLLTAGYFFWWSAAERKSGSLPVVAKNNDVAPGKQGAMLTLHNGAVVLLDTMKNGIVALQDGAVARVENGILRYEGNAGREVYNTMSTPKGRQFQVILPDGSNVWLNAASSIRYPASFTGKERKVEISGEAYFEVTSNPQMPFRVVIDHQAEVEVLGTAFNINAYLDDKRINTTLLEGSIKVSRLTNTGKDRQAASGVILKQGQEVQIGQDQQSAPQIIDKADIEKVMAWKNGLFNFNDMPLPTVMNQLARWYDIDIKYEGEIPDRIFAGEITRDLSLSQLLLLFKDIGIRYEIKGRTLIIKP</sequence>
<keyword evidence="1" id="KW-0472">Membrane</keyword>
<dbReference type="Pfam" id="PF04773">
    <property type="entry name" value="FecR"/>
    <property type="match status" value="1"/>
</dbReference>
<dbReference type="PANTHER" id="PTHR30273">
    <property type="entry name" value="PERIPLASMIC SIGNAL SENSOR AND SIGMA FACTOR ACTIVATOR FECR-RELATED"/>
    <property type="match status" value="1"/>
</dbReference>
<accession>A0A4Q7MYM1</accession>
<reference evidence="4 5" key="1">
    <citation type="submission" date="2019-02" db="EMBL/GenBank/DDBJ databases">
        <title>Genomic Encyclopedia of Type Strains, Phase IV (KMG-IV): sequencing the most valuable type-strain genomes for metagenomic binning, comparative biology and taxonomic classification.</title>
        <authorList>
            <person name="Goeker M."/>
        </authorList>
    </citation>
    <scope>NUCLEOTIDE SEQUENCE [LARGE SCALE GENOMIC DNA]</scope>
    <source>
        <strain evidence="4 5">DSM 18116</strain>
    </source>
</reference>
<gene>
    <name evidence="4" type="ORF">EV199_0175</name>
</gene>
<dbReference type="Proteomes" id="UP000293874">
    <property type="component" value="Unassembled WGS sequence"/>
</dbReference>
<dbReference type="InterPro" id="IPR006860">
    <property type="entry name" value="FecR"/>
</dbReference>
<dbReference type="Gene3D" id="3.55.50.30">
    <property type="match status" value="1"/>
</dbReference>
<dbReference type="Gene3D" id="2.60.120.1440">
    <property type="match status" value="1"/>
</dbReference>
<evidence type="ECO:0000259" key="3">
    <source>
        <dbReference type="Pfam" id="PF16344"/>
    </source>
</evidence>
<evidence type="ECO:0000313" key="4">
    <source>
        <dbReference type="EMBL" id="RZS74331.1"/>
    </source>
</evidence>
<dbReference type="AlphaFoldDB" id="A0A4Q7MYM1"/>
<evidence type="ECO:0000313" key="5">
    <source>
        <dbReference type="Proteomes" id="UP000293874"/>
    </source>
</evidence>
<dbReference type="PANTHER" id="PTHR30273:SF2">
    <property type="entry name" value="PROTEIN FECR"/>
    <property type="match status" value="1"/>
</dbReference>
<organism evidence="4 5">
    <name type="scientific">Pseudobacter ginsenosidimutans</name>
    <dbReference type="NCBI Taxonomy" id="661488"/>
    <lineage>
        <taxon>Bacteria</taxon>
        <taxon>Pseudomonadati</taxon>
        <taxon>Bacteroidota</taxon>
        <taxon>Chitinophagia</taxon>
        <taxon>Chitinophagales</taxon>
        <taxon>Chitinophagaceae</taxon>
        <taxon>Pseudobacter</taxon>
    </lineage>
</organism>
<feature type="domain" description="FecR protein" evidence="2">
    <location>
        <begin position="164"/>
        <end position="260"/>
    </location>
</feature>
<dbReference type="InterPro" id="IPR032508">
    <property type="entry name" value="FecR_C"/>
</dbReference>
<dbReference type="EMBL" id="SGXA01000001">
    <property type="protein sequence ID" value="RZS74331.1"/>
    <property type="molecule type" value="Genomic_DNA"/>
</dbReference>
<protein>
    <submittedName>
        <fullName evidence="4">FecR family protein</fullName>
    </submittedName>
</protein>
<dbReference type="Pfam" id="PF16344">
    <property type="entry name" value="FecR_C"/>
    <property type="match status" value="1"/>
</dbReference>
<keyword evidence="1" id="KW-1133">Transmembrane helix</keyword>
<dbReference type="InterPro" id="IPR012373">
    <property type="entry name" value="Ferrdict_sens_TM"/>
</dbReference>
<proteinExistence type="predicted"/>
<evidence type="ECO:0000259" key="2">
    <source>
        <dbReference type="Pfam" id="PF04773"/>
    </source>
</evidence>
<evidence type="ECO:0000256" key="1">
    <source>
        <dbReference type="SAM" id="Phobius"/>
    </source>
</evidence>
<name>A0A4Q7MYM1_9BACT</name>
<dbReference type="PIRSF" id="PIRSF018266">
    <property type="entry name" value="FecR"/>
    <property type="match status" value="1"/>
</dbReference>
<feature type="domain" description="Protein FecR C-terminal" evidence="3">
    <location>
        <begin position="314"/>
        <end position="380"/>
    </location>
</feature>
<keyword evidence="5" id="KW-1185">Reference proteome</keyword>
<keyword evidence="1" id="KW-0812">Transmembrane</keyword>
<comment type="caution">
    <text evidence="4">The sequence shown here is derived from an EMBL/GenBank/DDBJ whole genome shotgun (WGS) entry which is preliminary data.</text>
</comment>
<feature type="transmembrane region" description="Helical" evidence="1">
    <location>
        <begin position="72"/>
        <end position="92"/>
    </location>
</feature>